<dbReference type="STRING" id="102285.A0A0R3TY98"/>
<dbReference type="GO" id="GO:0000122">
    <property type="term" value="P:negative regulation of transcription by RNA polymerase II"/>
    <property type="evidence" value="ECO:0007669"/>
    <property type="project" value="TreeGrafter"/>
</dbReference>
<keyword evidence="2" id="KW-1185">Reference proteome</keyword>
<evidence type="ECO:0000313" key="2">
    <source>
        <dbReference type="Proteomes" id="UP000278807"/>
    </source>
</evidence>
<dbReference type="PANTHER" id="PTHR31336:SF3">
    <property type="entry name" value="PROTEIN LIN-37 HOMOLOG"/>
    <property type="match status" value="1"/>
</dbReference>
<dbReference type="InterPro" id="IPR028226">
    <property type="entry name" value="LIN37"/>
</dbReference>
<dbReference type="EMBL" id="UZAE01014695">
    <property type="protein sequence ID" value="VDO14192.1"/>
    <property type="molecule type" value="Genomic_DNA"/>
</dbReference>
<gene>
    <name evidence="1" type="ORF">HNAJ_LOCUS12821</name>
</gene>
<accession>A0A0R3TY98</accession>
<proteinExistence type="predicted"/>
<dbReference type="OrthoDB" id="6287771at2759"/>
<evidence type="ECO:0000313" key="3">
    <source>
        <dbReference type="WBParaSite" id="HNAJ_0001284501-mRNA-1"/>
    </source>
</evidence>
<dbReference type="GO" id="GO:0031523">
    <property type="term" value="C:Myb complex"/>
    <property type="evidence" value="ECO:0007669"/>
    <property type="project" value="TreeGrafter"/>
</dbReference>
<dbReference type="Pfam" id="PF15306">
    <property type="entry name" value="LIN37"/>
    <property type="match status" value="1"/>
</dbReference>
<reference evidence="3" key="1">
    <citation type="submission" date="2017-02" db="UniProtKB">
        <authorList>
            <consortium name="WormBaseParasite"/>
        </authorList>
    </citation>
    <scope>IDENTIFICATION</scope>
</reference>
<protein>
    <submittedName>
        <fullName evidence="3">HMG box domain-containing protein</fullName>
    </submittedName>
</protein>
<dbReference type="GO" id="GO:0017053">
    <property type="term" value="C:transcription repressor complex"/>
    <property type="evidence" value="ECO:0007669"/>
    <property type="project" value="InterPro"/>
</dbReference>
<evidence type="ECO:0000313" key="1">
    <source>
        <dbReference type="EMBL" id="VDO14192.1"/>
    </source>
</evidence>
<dbReference type="WBParaSite" id="HNAJ_0001284501-mRNA-1">
    <property type="protein sequence ID" value="HNAJ_0001284501-mRNA-1"/>
    <property type="gene ID" value="HNAJ_0001284501"/>
</dbReference>
<organism evidence="3">
    <name type="scientific">Rodentolepis nana</name>
    <name type="common">Dwarf tapeworm</name>
    <name type="synonym">Hymenolepis nana</name>
    <dbReference type="NCBI Taxonomy" id="102285"/>
    <lineage>
        <taxon>Eukaryota</taxon>
        <taxon>Metazoa</taxon>
        <taxon>Spiralia</taxon>
        <taxon>Lophotrochozoa</taxon>
        <taxon>Platyhelminthes</taxon>
        <taxon>Cestoda</taxon>
        <taxon>Eucestoda</taxon>
        <taxon>Cyclophyllidea</taxon>
        <taxon>Hymenolepididae</taxon>
        <taxon>Rodentolepis</taxon>
    </lineage>
</organism>
<name>A0A0R3TY98_RODNA</name>
<dbReference type="PANTHER" id="PTHR31336">
    <property type="entry name" value="LIN37 HOMOLOG"/>
    <property type="match status" value="1"/>
</dbReference>
<sequence length="254" mass="29979">MANAWNERSWWPEPDEADVSLARDNLEQILGAYRENPEKAKESLKYKDEVLIKKEGIEKDKYRTPLYKVSGPDIRSRKRRLQSEEEDIPKGMRSRDILLLIFIESFVIKVFDRSVDFGQFPENASLYSMSRAWIRNLSQNDKSTWNDIPNNDDDRDSADQLPDCHYALPKPNDGLTDDQVRVPPPMPSSGQPFVINVENPPKEMSPEGLLEQHITRWREIRRKWKAACRENEERYRESYIILREMYDKFCKDLP</sequence>
<dbReference type="Proteomes" id="UP000278807">
    <property type="component" value="Unassembled WGS sequence"/>
</dbReference>
<dbReference type="AlphaFoldDB" id="A0A0R3TY98"/>
<reference evidence="1 2" key="2">
    <citation type="submission" date="2018-11" db="EMBL/GenBank/DDBJ databases">
        <authorList>
            <consortium name="Pathogen Informatics"/>
        </authorList>
    </citation>
    <scope>NUCLEOTIDE SEQUENCE [LARGE SCALE GENOMIC DNA]</scope>
</reference>